<proteinExistence type="predicted"/>
<dbReference type="GO" id="GO:0005524">
    <property type="term" value="F:ATP binding"/>
    <property type="evidence" value="ECO:0007669"/>
    <property type="project" value="UniProtKB-KW"/>
</dbReference>
<dbReference type="Gene3D" id="3.40.50.300">
    <property type="entry name" value="P-loop containing nucleotide triphosphate hydrolases"/>
    <property type="match status" value="1"/>
</dbReference>
<evidence type="ECO:0000313" key="1">
    <source>
        <dbReference type="EMBL" id="NKY57785.1"/>
    </source>
</evidence>
<evidence type="ECO:0000313" key="2">
    <source>
        <dbReference type="Proteomes" id="UP000570678"/>
    </source>
</evidence>
<gene>
    <name evidence="1" type="ORF">HGA15_16840</name>
</gene>
<name>A0A846YGA3_9NOCA</name>
<dbReference type="Pfam" id="PF13671">
    <property type="entry name" value="AAA_33"/>
    <property type="match status" value="1"/>
</dbReference>
<dbReference type="AlphaFoldDB" id="A0A846YGA3"/>
<reference evidence="1 2" key="1">
    <citation type="submission" date="2020-04" db="EMBL/GenBank/DDBJ databases">
        <title>MicrobeNet Type strains.</title>
        <authorList>
            <person name="Nicholson A.C."/>
        </authorList>
    </citation>
    <scope>NUCLEOTIDE SEQUENCE [LARGE SCALE GENOMIC DNA]</scope>
    <source>
        <strain evidence="1 2">JCM 3332</strain>
    </source>
</reference>
<protein>
    <submittedName>
        <fullName evidence="1">ATP-binding protein</fullName>
    </submittedName>
</protein>
<accession>A0A846YGA3</accession>
<dbReference type="SUPFAM" id="SSF52540">
    <property type="entry name" value="P-loop containing nucleoside triphosphate hydrolases"/>
    <property type="match status" value="1"/>
</dbReference>
<comment type="caution">
    <text evidence="1">The sequence shown here is derived from an EMBL/GenBank/DDBJ whole genome shotgun (WGS) entry which is preliminary data.</text>
</comment>
<keyword evidence="1" id="KW-0547">Nucleotide-binding</keyword>
<dbReference type="RefSeq" id="WP_084493138.1">
    <property type="nucleotide sequence ID" value="NZ_JAAXOT010000008.1"/>
</dbReference>
<dbReference type="Proteomes" id="UP000570678">
    <property type="component" value="Unassembled WGS sequence"/>
</dbReference>
<dbReference type="InterPro" id="IPR027417">
    <property type="entry name" value="P-loop_NTPase"/>
</dbReference>
<keyword evidence="2" id="KW-1185">Reference proteome</keyword>
<dbReference type="EMBL" id="JAAXOT010000008">
    <property type="protein sequence ID" value="NKY57785.1"/>
    <property type="molecule type" value="Genomic_DNA"/>
</dbReference>
<sequence length="123" mass="13845">MDRSSNAQGHNLARFVRDLPLIALIREGTDIVVDYSFWSRRKRTEYRDLIEHLGSTAVTLYVDTPRDVALARVAARSGSRIDDVALTPSQAESYYDHFEVPTRDEGPLIVVSGTASTEIPRWP</sequence>
<organism evidence="1 2">
    <name type="scientific">Nocardia flavorosea</name>
    <dbReference type="NCBI Taxonomy" id="53429"/>
    <lineage>
        <taxon>Bacteria</taxon>
        <taxon>Bacillati</taxon>
        <taxon>Actinomycetota</taxon>
        <taxon>Actinomycetes</taxon>
        <taxon>Mycobacteriales</taxon>
        <taxon>Nocardiaceae</taxon>
        <taxon>Nocardia</taxon>
    </lineage>
</organism>
<keyword evidence="1" id="KW-0067">ATP-binding</keyword>